<reference evidence="1 2" key="1">
    <citation type="submission" date="2013-05" db="EMBL/GenBank/DDBJ databases">
        <title>Complete genome sequence of the lipase-producing bacterium Photobacterium gaetbulicola Gung47.</title>
        <authorList>
            <person name="Kim Y.-O."/>
        </authorList>
    </citation>
    <scope>NUCLEOTIDE SEQUENCE [LARGE SCALE GENOMIC DNA]</scope>
    <source>
        <strain evidence="1 2">Gung47</strain>
    </source>
</reference>
<dbReference type="PATRIC" id="fig|658445.3.peg.868"/>
<accession>A0A0C5WFC9</accession>
<dbReference type="InterPro" id="IPR021753">
    <property type="entry name" value="DUF3319"/>
</dbReference>
<dbReference type="KEGG" id="pgb:H744_1c0798"/>
<organism evidence="1 2">
    <name type="scientific">Photobacterium gaetbulicola Gung47</name>
    <dbReference type="NCBI Taxonomy" id="658445"/>
    <lineage>
        <taxon>Bacteria</taxon>
        <taxon>Pseudomonadati</taxon>
        <taxon>Pseudomonadota</taxon>
        <taxon>Gammaproteobacteria</taxon>
        <taxon>Vibrionales</taxon>
        <taxon>Vibrionaceae</taxon>
        <taxon>Photobacterium</taxon>
    </lineage>
</organism>
<gene>
    <name evidence="1" type="ORF">H744_1c0798</name>
</gene>
<dbReference type="HOGENOM" id="CLU_165481_0_0_6"/>
<keyword evidence="2" id="KW-1185">Reference proteome</keyword>
<dbReference type="EMBL" id="CP005973">
    <property type="protein sequence ID" value="AJR05823.1"/>
    <property type="molecule type" value="Genomic_DNA"/>
</dbReference>
<proteinExistence type="predicted"/>
<evidence type="ECO:0000313" key="2">
    <source>
        <dbReference type="Proteomes" id="UP000032303"/>
    </source>
</evidence>
<dbReference type="Proteomes" id="UP000032303">
    <property type="component" value="Chromosome 1"/>
</dbReference>
<sequence length="133" mass="15325">MIIMRFIMAQPNEAEMKKRLFHRGHNIENASGAPDGWKTTINGNTVINKLTLVKKSIDWWYDMQTFMPPEKFLARNSSEKNGQKIEEYKGYKLINDNGEPNGWYVILGTKLLKGSPDAIKKHLDLVITKMQKS</sequence>
<name>A0A0C5WFC9_9GAMM</name>
<protein>
    <recommendedName>
        <fullName evidence="3">DUF3319 domain-containing protein</fullName>
    </recommendedName>
</protein>
<evidence type="ECO:0008006" key="3">
    <source>
        <dbReference type="Google" id="ProtNLM"/>
    </source>
</evidence>
<dbReference type="AlphaFoldDB" id="A0A0C5WFC9"/>
<evidence type="ECO:0000313" key="1">
    <source>
        <dbReference type="EMBL" id="AJR05823.1"/>
    </source>
</evidence>
<dbReference type="Pfam" id="PF11782">
    <property type="entry name" value="DUF3319"/>
    <property type="match status" value="1"/>
</dbReference>